<evidence type="ECO:0000256" key="1">
    <source>
        <dbReference type="SAM" id="MobiDB-lite"/>
    </source>
</evidence>
<comment type="caution">
    <text evidence="2">The sequence shown here is derived from an EMBL/GenBank/DDBJ whole genome shotgun (WGS) entry which is preliminary data.</text>
</comment>
<accession>A0ABD6ED85</accession>
<dbReference type="EMBL" id="JBGFUD010002767">
    <property type="protein sequence ID" value="MFH4977975.1"/>
    <property type="molecule type" value="Genomic_DNA"/>
</dbReference>
<feature type="compositionally biased region" description="Polar residues" evidence="1">
    <location>
        <begin position="88"/>
        <end position="101"/>
    </location>
</feature>
<protein>
    <submittedName>
        <fullName evidence="2">Uncharacterized protein</fullName>
    </submittedName>
</protein>
<proteinExistence type="predicted"/>
<evidence type="ECO:0000313" key="3">
    <source>
        <dbReference type="Proteomes" id="UP001608902"/>
    </source>
</evidence>
<dbReference type="Proteomes" id="UP001608902">
    <property type="component" value="Unassembled WGS sequence"/>
</dbReference>
<reference evidence="2 3" key="1">
    <citation type="submission" date="2024-08" db="EMBL/GenBank/DDBJ databases">
        <title>Gnathostoma spinigerum genome.</title>
        <authorList>
            <person name="Gonzalez-Bertolin B."/>
            <person name="Monzon S."/>
            <person name="Zaballos A."/>
            <person name="Jimenez P."/>
            <person name="Dekumyoy P."/>
            <person name="Varona S."/>
            <person name="Cuesta I."/>
            <person name="Sumanam S."/>
            <person name="Adisakwattana P."/>
            <person name="Gasser R.B."/>
            <person name="Hernandez-Gonzalez A."/>
            <person name="Young N.D."/>
            <person name="Perteguer M.J."/>
        </authorList>
    </citation>
    <scope>NUCLEOTIDE SEQUENCE [LARGE SCALE GENOMIC DNA]</scope>
    <source>
        <strain evidence="2">AL3</strain>
        <tissue evidence="2">Liver</tissue>
    </source>
</reference>
<dbReference type="AlphaFoldDB" id="A0ABD6ED85"/>
<gene>
    <name evidence="2" type="ORF">AB6A40_004684</name>
</gene>
<sequence length="147" mass="16791">MFSTFSYRYSQKSTVDASENWSNASSMGTRQSISYRGSEISVFISPQPIISINNEPCYARQTASWRGRPKLRISQNTLLDSSSEHNLSRYTNASSLTTTNYRNNGSLGNRNSRRPIARQHQQQWRGDSWNRSDNMSKHFSGLRESVA</sequence>
<name>A0ABD6ED85_9BILA</name>
<evidence type="ECO:0000313" key="2">
    <source>
        <dbReference type="EMBL" id="MFH4977975.1"/>
    </source>
</evidence>
<keyword evidence="3" id="KW-1185">Reference proteome</keyword>
<organism evidence="2 3">
    <name type="scientific">Gnathostoma spinigerum</name>
    <dbReference type="NCBI Taxonomy" id="75299"/>
    <lineage>
        <taxon>Eukaryota</taxon>
        <taxon>Metazoa</taxon>
        <taxon>Ecdysozoa</taxon>
        <taxon>Nematoda</taxon>
        <taxon>Chromadorea</taxon>
        <taxon>Rhabditida</taxon>
        <taxon>Spirurina</taxon>
        <taxon>Gnathostomatomorpha</taxon>
        <taxon>Gnathostomatoidea</taxon>
        <taxon>Gnathostomatidae</taxon>
        <taxon>Gnathostoma</taxon>
    </lineage>
</organism>
<feature type="region of interest" description="Disordered" evidence="1">
    <location>
        <begin position="82"/>
        <end position="147"/>
    </location>
</feature>